<evidence type="ECO:0000256" key="1">
    <source>
        <dbReference type="ARBA" id="ARBA00023211"/>
    </source>
</evidence>
<keyword evidence="1" id="KW-0464">Manganese</keyword>
<dbReference type="InterPro" id="IPR011758">
    <property type="entry name" value="RimK-rel_E_lig"/>
</dbReference>
<dbReference type="EMBL" id="CP022530">
    <property type="protein sequence ID" value="ASP39297.1"/>
    <property type="molecule type" value="Genomic_DNA"/>
</dbReference>
<evidence type="ECO:0000256" key="2">
    <source>
        <dbReference type="PROSITE-ProRule" id="PRU00409"/>
    </source>
</evidence>
<evidence type="ECO:0000256" key="3">
    <source>
        <dbReference type="SAM" id="MobiDB-lite"/>
    </source>
</evidence>
<evidence type="ECO:0000259" key="4">
    <source>
        <dbReference type="PROSITE" id="PS50975"/>
    </source>
</evidence>
<dbReference type="NCBIfam" id="TIGR02291">
    <property type="entry name" value="rimK_rel_E_lig"/>
    <property type="match status" value="1"/>
</dbReference>
<gene>
    <name evidence="5" type="ORF">CHH28_11690</name>
</gene>
<dbReference type="GO" id="GO:0009432">
    <property type="term" value="P:SOS response"/>
    <property type="evidence" value="ECO:0007669"/>
    <property type="project" value="TreeGrafter"/>
</dbReference>
<evidence type="ECO:0000313" key="5">
    <source>
        <dbReference type="EMBL" id="ASP39297.1"/>
    </source>
</evidence>
<dbReference type="RefSeq" id="WP_094060477.1">
    <property type="nucleotide sequence ID" value="NZ_CP022530.1"/>
</dbReference>
<dbReference type="PROSITE" id="PS50975">
    <property type="entry name" value="ATP_GRASP"/>
    <property type="match status" value="1"/>
</dbReference>
<dbReference type="OrthoDB" id="336227at2"/>
<dbReference type="PANTHER" id="PTHR21621:SF0">
    <property type="entry name" value="BETA-CITRYLGLUTAMATE SYNTHASE B-RELATED"/>
    <property type="match status" value="1"/>
</dbReference>
<feature type="domain" description="ATP-grasp" evidence="4">
    <location>
        <begin position="43"/>
        <end position="298"/>
    </location>
</feature>
<keyword evidence="2" id="KW-0547">Nucleotide-binding</keyword>
<dbReference type="PANTHER" id="PTHR21621">
    <property type="entry name" value="RIBOSOMAL PROTEIN S6 MODIFICATION PROTEIN"/>
    <property type="match status" value="1"/>
</dbReference>
<dbReference type="GO" id="GO:0005524">
    <property type="term" value="F:ATP binding"/>
    <property type="evidence" value="ECO:0007669"/>
    <property type="project" value="UniProtKB-UniRule"/>
</dbReference>
<dbReference type="GO" id="GO:0046872">
    <property type="term" value="F:metal ion binding"/>
    <property type="evidence" value="ECO:0007669"/>
    <property type="project" value="InterPro"/>
</dbReference>
<dbReference type="KEGG" id="bsan:CHH28_11690"/>
<keyword evidence="6" id="KW-1185">Reference proteome</keyword>
<dbReference type="GO" id="GO:0018169">
    <property type="term" value="F:ribosomal S6-glutamic acid ligase activity"/>
    <property type="evidence" value="ECO:0007669"/>
    <property type="project" value="TreeGrafter"/>
</dbReference>
<dbReference type="SUPFAM" id="SSF56059">
    <property type="entry name" value="Glutathione synthetase ATP-binding domain-like"/>
    <property type="match status" value="1"/>
</dbReference>
<dbReference type="Pfam" id="PF14397">
    <property type="entry name" value="ATPgrasp_ST"/>
    <property type="match status" value="1"/>
</dbReference>
<proteinExistence type="predicted"/>
<name>A0A222FJS6_9GAMM</name>
<sequence length="331" mass="36081">MWRRWLGIKRSGILGMNGRNRHYIGRYNDRTLYPLVDNKLKTKELADSYGIPTPALLHTVSRQHEVNDWHHHVPAGQGFVIKPVKGSGGKGIVVIDHHDQQQFVKTSGTVLSLADLQRHISNTLSGLHSLGGTPDSAIIEQRVTAAEAVQAFAYEGLPDIRVIVCCGFPVMAMTRLPTHESDGKANLHQGAIGVGLDMASGRAISAVQHGALVDRHPDTALPLAQLSVPGWSDLLTFAATCFDMTGLGYLGVDLVIDEHRGPLLLELNARPGLAIQVANQTGLLPRLKAAEQRRREALRWSPRQRVELAQQLFAHSNNPSKPDDSSSSSLS</sequence>
<accession>A0A222FJS6</accession>
<keyword evidence="5" id="KW-0436">Ligase</keyword>
<organism evidence="5 6">
    <name type="scientific">Bacterioplanes sanyensis</name>
    <dbReference type="NCBI Taxonomy" id="1249553"/>
    <lineage>
        <taxon>Bacteria</taxon>
        <taxon>Pseudomonadati</taxon>
        <taxon>Pseudomonadota</taxon>
        <taxon>Gammaproteobacteria</taxon>
        <taxon>Oceanospirillales</taxon>
        <taxon>Oceanospirillaceae</taxon>
        <taxon>Bacterioplanes</taxon>
    </lineage>
</organism>
<dbReference type="Proteomes" id="UP000202440">
    <property type="component" value="Chromosome"/>
</dbReference>
<feature type="region of interest" description="Disordered" evidence="3">
    <location>
        <begin position="311"/>
        <end position="331"/>
    </location>
</feature>
<dbReference type="AlphaFoldDB" id="A0A222FJS6"/>
<keyword evidence="2" id="KW-0067">ATP-binding</keyword>
<dbReference type="InterPro" id="IPR011761">
    <property type="entry name" value="ATP-grasp"/>
</dbReference>
<feature type="compositionally biased region" description="Low complexity" evidence="3">
    <location>
        <begin position="316"/>
        <end position="331"/>
    </location>
</feature>
<dbReference type="InterPro" id="IPR039523">
    <property type="entry name" value="RimK-rel_E_lig_ATP-grasp"/>
</dbReference>
<protein>
    <submittedName>
        <fullName evidence="5">Alpha-L-glutamate ligase-like protein</fullName>
    </submittedName>
</protein>
<evidence type="ECO:0000313" key="6">
    <source>
        <dbReference type="Proteomes" id="UP000202440"/>
    </source>
</evidence>
<reference evidence="5 6" key="1">
    <citation type="submission" date="2017-07" db="EMBL/GenBank/DDBJ databases">
        <title>Annotated genome sequence of Bacterioplanes sanyensis isolated from Red Sea.</title>
        <authorList>
            <person name="Rehman Z.U."/>
        </authorList>
    </citation>
    <scope>NUCLEOTIDE SEQUENCE [LARGE SCALE GENOMIC DNA]</scope>
    <source>
        <strain evidence="5 6">NV9</strain>
    </source>
</reference>
<dbReference type="Gene3D" id="3.30.470.20">
    <property type="entry name" value="ATP-grasp fold, B domain"/>
    <property type="match status" value="2"/>
</dbReference>
<dbReference type="GO" id="GO:0005737">
    <property type="term" value="C:cytoplasm"/>
    <property type="evidence" value="ECO:0007669"/>
    <property type="project" value="TreeGrafter"/>
</dbReference>